<evidence type="ECO:0000313" key="1">
    <source>
        <dbReference type="EMBL" id="NMM43431.1"/>
    </source>
</evidence>
<evidence type="ECO:0008006" key="3">
    <source>
        <dbReference type="Google" id="ProtNLM"/>
    </source>
</evidence>
<dbReference type="SUPFAM" id="SSF53474">
    <property type="entry name" value="alpha/beta-Hydrolases"/>
    <property type="match status" value="1"/>
</dbReference>
<accession>A0A7Y0HD51</accession>
<dbReference type="Proteomes" id="UP000539372">
    <property type="component" value="Unassembled WGS sequence"/>
</dbReference>
<reference evidence="1 2" key="1">
    <citation type="submission" date="2020-04" db="EMBL/GenBank/DDBJ databases">
        <title>Rhodospirillaceae bacterium KN72 isolated from deep sea.</title>
        <authorList>
            <person name="Zhang D.-C."/>
        </authorList>
    </citation>
    <scope>NUCLEOTIDE SEQUENCE [LARGE SCALE GENOMIC DNA]</scope>
    <source>
        <strain evidence="1 2">KN72</strain>
    </source>
</reference>
<comment type="caution">
    <text evidence="1">The sequence shown here is derived from an EMBL/GenBank/DDBJ whole genome shotgun (WGS) entry which is preliminary data.</text>
</comment>
<protein>
    <recommendedName>
        <fullName evidence="3">Alpha/beta hydrolase</fullName>
    </recommendedName>
</protein>
<dbReference type="RefSeq" id="WP_169623707.1">
    <property type="nucleotide sequence ID" value="NZ_JABBNT010000001.1"/>
</dbReference>
<name>A0A7Y0HD51_9PROT</name>
<gene>
    <name evidence="1" type="ORF">HH303_03000</name>
</gene>
<organism evidence="1 2">
    <name type="scientific">Pacificispira spongiicola</name>
    <dbReference type="NCBI Taxonomy" id="2729598"/>
    <lineage>
        <taxon>Bacteria</taxon>
        <taxon>Pseudomonadati</taxon>
        <taxon>Pseudomonadota</taxon>
        <taxon>Alphaproteobacteria</taxon>
        <taxon>Rhodospirillales</taxon>
        <taxon>Rhodospirillaceae</taxon>
        <taxon>Pacificispira</taxon>
    </lineage>
</organism>
<dbReference type="AlphaFoldDB" id="A0A7Y0HD51"/>
<dbReference type="Gene3D" id="3.40.50.1820">
    <property type="entry name" value="alpha/beta hydrolase"/>
    <property type="match status" value="1"/>
</dbReference>
<dbReference type="EMBL" id="JABBNT010000001">
    <property type="protein sequence ID" value="NMM43431.1"/>
    <property type="molecule type" value="Genomic_DNA"/>
</dbReference>
<proteinExistence type="predicted"/>
<keyword evidence="2" id="KW-1185">Reference proteome</keyword>
<sequence>MEGWGGGRFRTVLDQSVAPYLWRPWYDRVATPAIARLFFPLSRAWAAAVAAQGDPDVFHATVDTGPPRRLVGVKLLGAVDRAWREYTEALDDWEAAFFGGEGPSEALNGLDRRRLTLARKAMALRAGFLPAHLERSFPAIRFEIENAVTVEARHGVRLAAPDGLMSPPDAPDIRQSRPFLRDGVVWRWGRFATPDGAASPPAEARIREPAGRVPRGTMIFAHGIGMETEMWGEEGTIPDWFLAQGFRVIEPQGPWHARRRLDGWYGGEPIFAHGPGGLLDYSWLHVREIGTWIAHARELDAERDVVSPGPVLLSGISLGALTVMQLLSWARRWRAEARPDFALLIAPAASLTEVAYRGSLTGSMGVPQALAQAGWTEETVGRWSPLLDAADSPAINPDRIGIVLGDVDEITPYASGEDLVRQWAVPAENVWTRNQGHFTVSLGLTSAPEPLHRMLELVAT</sequence>
<dbReference type="InterPro" id="IPR029058">
    <property type="entry name" value="AB_hydrolase_fold"/>
</dbReference>
<evidence type="ECO:0000313" key="2">
    <source>
        <dbReference type="Proteomes" id="UP000539372"/>
    </source>
</evidence>